<organism evidence="3 4">
    <name type="scientific">Desulfonema limicola</name>
    <dbReference type="NCBI Taxonomy" id="45656"/>
    <lineage>
        <taxon>Bacteria</taxon>
        <taxon>Pseudomonadati</taxon>
        <taxon>Thermodesulfobacteriota</taxon>
        <taxon>Desulfobacteria</taxon>
        <taxon>Desulfobacterales</taxon>
        <taxon>Desulfococcaceae</taxon>
        <taxon>Desulfonema</taxon>
    </lineage>
</organism>
<dbReference type="PANTHER" id="PTHR34068:SF2">
    <property type="entry name" value="UPF0145 PROTEIN SCO3412"/>
    <property type="match status" value="1"/>
</dbReference>
<dbReference type="Proteomes" id="UP000663720">
    <property type="component" value="Chromosome"/>
</dbReference>
<dbReference type="KEGG" id="dli:dnl_54700"/>
<dbReference type="RefSeq" id="WP_246514805.1">
    <property type="nucleotide sequence ID" value="NZ_CP061799.1"/>
</dbReference>
<evidence type="ECO:0000313" key="4">
    <source>
        <dbReference type="Proteomes" id="UP000663720"/>
    </source>
</evidence>
<gene>
    <name evidence="3" type="ORF">dnl_54700</name>
</gene>
<evidence type="ECO:0000313" key="3">
    <source>
        <dbReference type="EMBL" id="QTA83077.1"/>
    </source>
</evidence>
<accession>A0A975BCR6</accession>
<name>A0A975BCR6_9BACT</name>
<proteinExistence type="inferred from homology"/>
<protein>
    <recommendedName>
        <fullName evidence="2">UPF0145 protein dnl_54700</fullName>
    </recommendedName>
</protein>
<reference evidence="3" key="1">
    <citation type="journal article" date="2021" name="Microb. Physiol.">
        <title>Proteogenomic Insights into the Physiology of Marine, Sulfate-Reducing, Filamentous Desulfonema limicola and Desulfonema magnum.</title>
        <authorList>
            <person name="Schnaars V."/>
            <person name="Wohlbrand L."/>
            <person name="Scheve S."/>
            <person name="Hinrichs C."/>
            <person name="Reinhardt R."/>
            <person name="Rabus R."/>
        </authorList>
    </citation>
    <scope>NUCLEOTIDE SEQUENCE</scope>
    <source>
        <strain evidence="3">5ac10</strain>
    </source>
</reference>
<dbReference type="EMBL" id="CP061799">
    <property type="protein sequence ID" value="QTA83077.1"/>
    <property type="molecule type" value="Genomic_DNA"/>
</dbReference>
<dbReference type="Gene3D" id="3.30.110.70">
    <property type="entry name" value="Hypothetical protein apc22750. Chain B"/>
    <property type="match status" value="1"/>
</dbReference>
<evidence type="ECO:0000256" key="2">
    <source>
        <dbReference type="HAMAP-Rule" id="MF_00338"/>
    </source>
</evidence>
<dbReference type="InterPro" id="IPR002765">
    <property type="entry name" value="UPF0145_YbjQ-like"/>
</dbReference>
<dbReference type="SUPFAM" id="SSF117782">
    <property type="entry name" value="YbjQ-like"/>
    <property type="match status" value="1"/>
</dbReference>
<dbReference type="AlphaFoldDB" id="A0A975BCR6"/>
<sequence length="268" mass="29644">MSEKTYKLIFEGKIIQGHDPAQVKKHIKSLFKTSDKGLEHLFSGKPVVVKKNMDQKTAMKYNQAVKKAGGMCIIEVEKKSSLPEPESEPEPVQTKSVEIKQKPVSQTDEPEMIHCPSCNYKQKKSHKCIMCGAAIEKIIHAEIEKPKPVEKHAVSKPKLPGPGEMILTNIESVPGFEILEHFGLVSGSTIRAKHIGRDIMASLKNLIGGELKGYTQLLQESRNEAVERMQEQARQLGANAVINIRFSTSSVAQGAAELYAYGTAVRIE</sequence>
<evidence type="ECO:0000256" key="1">
    <source>
        <dbReference type="ARBA" id="ARBA00010751"/>
    </source>
</evidence>
<dbReference type="PANTHER" id="PTHR34068">
    <property type="entry name" value="UPF0145 PROTEIN YBJQ"/>
    <property type="match status" value="1"/>
</dbReference>
<keyword evidence="4" id="KW-1185">Reference proteome</keyword>
<comment type="similarity">
    <text evidence="1 2">Belongs to the UPF0145 family.</text>
</comment>
<dbReference type="HAMAP" id="MF_00338">
    <property type="entry name" value="UPF0145"/>
    <property type="match status" value="1"/>
</dbReference>
<dbReference type="Pfam" id="PF01906">
    <property type="entry name" value="YbjQ_1"/>
    <property type="match status" value="1"/>
</dbReference>
<dbReference type="InterPro" id="IPR035439">
    <property type="entry name" value="UPF0145_dom_sf"/>
</dbReference>